<proteinExistence type="predicted"/>
<accession>A0A2K3KH35</accession>
<dbReference type="EMBL" id="ASHM01096130">
    <property type="protein sequence ID" value="PNX65595.1"/>
    <property type="molecule type" value="Genomic_DNA"/>
</dbReference>
<organism evidence="1 2">
    <name type="scientific">Trifolium pratense</name>
    <name type="common">Red clover</name>
    <dbReference type="NCBI Taxonomy" id="57577"/>
    <lineage>
        <taxon>Eukaryota</taxon>
        <taxon>Viridiplantae</taxon>
        <taxon>Streptophyta</taxon>
        <taxon>Embryophyta</taxon>
        <taxon>Tracheophyta</taxon>
        <taxon>Spermatophyta</taxon>
        <taxon>Magnoliopsida</taxon>
        <taxon>eudicotyledons</taxon>
        <taxon>Gunneridae</taxon>
        <taxon>Pentapetalae</taxon>
        <taxon>rosids</taxon>
        <taxon>fabids</taxon>
        <taxon>Fabales</taxon>
        <taxon>Fabaceae</taxon>
        <taxon>Papilionoideae</taxon>
        <taxon>50 kb inversion clade</taxon>
        <taxon>NPAAA clade</taxon>
        <taxon>Hologalegina</taxon>
        <taxon>IRL clade</taxon>
        <taxon>Trifolieae</taxon>
        <taxon>Trifolium</taxon>
    </lineage>
</organism>
<keyword evidence="1" id="KW-0645">Protease</keyword>
<gene>
    <name evidence="1" type="ORF">L195_g054617</name>
</gene>
<dbReference type="Proteomes" id="UP000236291">
    <property type="component" value="Unassembled WGS sequence"/>
</dbReference>
<evidence type="ECO:0000313" key="2">
    <source>
        <dbReference type="Proteomes" id="UP000236291"/>
    </source>
</evidence>
<evidence type="ECO:0000313" key="1">
    <source>
        <dbReference type="EMBL" id="PNX65595.1"/>
    </source>
</evidence>
<sequence>GLGPYSTGIKKVEKEIKDMAKKVNDLCGIKESDTGLAAPSQWDLVSDKQMMQEEQPLQVIF</sequence>
<dbReference type="GO" id="GO:0008233">
    <property type="term" value="F:peptidase activity"/>
    <property type="evidence" value="ECO:0007669"/>
    <property type="project" value="UniProtKB-KW"/>
</dbReference>
<dbReference type="GO" id="GO:0006508">
    <property type="term" value="P:proteolysis"/>
    <property type="evidence" value="ECO:0007669"/>
    <property type="project" value="UniProtKB-KW"/>
</dbReference>
<comment type="caution">
    <text evidence="1">The sequence shown here is derived from an EMBL/GenBank/DDBJ whole genome shotgun (WGS) entry which is preliminary data.</text>
</comment>
<name>A0A2K3KH35_TRIPR</name>
<feature type="non-terminal residue" evidence="1">
    <location>
        <position position="1"/>
    </location>
</feature>
<reference evidence="1 2" key="2">
    <citation type="journal article" date="2017" name="Front. Plant Sci.">
        <title>Gene Classification and Mining of Molecular Markers Useful in Red Clover (Trifolium pratense) Breeding.</title>
        <authorList>
            <person name="Istvanek J."/>
            <person name="Dluhosova J."/>
            <person name="Dluhos P."/>
            <person name="Patkova L."/>
            <person name="Nedelnik J."/>
            <person name="Repkova J."/>
        </authorList>
    </citation>
    <scope>NUCLEOTIDE SEQUENCE [LARGE SCALE GENOMIC DNA]</scope>
    <source>
        <strain evidence="2">cv. Tatra</strain>
        <tissue evidence="1">Young leaves</tissue>
    </source>
</reference>
<feature type="non-terminal residue" evidence="1">
    <location>
        <position position="61"/>
    </location>
</feature>
<keyword evidence="1" id="KW-0378">Hydrolase</keyword>
<dbReference type="AlphaFoldDB" id="A0A2K3KH35"/>
<reference evidence="1 2" key="1">
    <citation type="journal article" date="2014" name="Am. J. Bot.">
        <title>Genome assembly and annotation for red clover (Trifolium pratense; Fabaceae).</title>
        <authorList>
            <person name="Istvanek J."/>
            <person name="Jaros M."/>
            <person name="Krenek A."/>
            <person name="Repkova J."/>
        </authorList>
    </citation>
    <scope>NUCLEOTIDE SEQUENCE [LARGE SCALE GENOMIC DNA]</scope>
    <source>
        <strain evidence="2">cv. Tatra</strain>
        <tissue evidence="1">Young leaves</tissue>
    </source>
</reference>
<dbReference type="ExpressionAtlas" id="A0A2K3KH35">
    <property type="expression patterns" value="baseline"/>
</dbReference>
<protein>
    <submittedName>
        <fullName evidence="1">26S protease regulatory subunit 7-like protein</fullName>
    </submittedName>
</protein>